<dbReference type="AlphaFoldDB" id="A0A3A9Z9U6"/>
<dbReference type="Proteomes" id="UP000272474">
    <property type="component" value="Unassembled WGS sequence"/>
</dbReference>
<feature type="compositionally biased region" description="Low complexity" evidence="1">
    <location>
        <begin position="68"/>
        <end position="77"/>
    </location>
</feature>
<evidence type="ECO:0000313" key="3">
    <source>
        <dbReference type="Proteomes" id="UP000272474"/>
    </source>
</evidence>
<protein>
    <submittedName>
        <fullName evidence="2">Uncharacterized protein</fullName>
    </submittedName>
</protein>
<feature type="compositionally biased region" description="Basic and acidic residues" evidence="1">
    <location>
        <begin position="78"/>
        <end position="91"/>
    </location>
</feature>
<name>A0A3A9Z9U6_9ACTN</name>
<keyword evidence="3" id="KW-1185">Reference proteome</keyword>
<reference evidence="2 3" key="1">
    <citation type="journal article" date="2014" name="Int. J. Syst. Evol. Microbiol.">
        <title>Streptomyces hoynatensis sp. nov., isolated from deep marine sediment.</title>
        <authorList>
            <person name="Veyisoglu A."/>
            <person name="Sahin N."/>
        </authorList>
    </citation>
    <scope>NUCLEOTIDE SEQUENCE [LARGE SCALE GENOMIC DNA]</scope>
    <source>
        <strain evidence="2 3">KCTC 29097</strain>
    </source>
</reference>
<sequence>MLADLAEVRTAVEELRRELAQAVAGRLWGAADHVGSGDEGPLEDTGRVRAVGDETGLQELGRAEQVAVEEAAAVAPEGAERREREQARDGDGAPAAVPSASTVGSGQGAGTAAPGSAVADAAGEEGRRSPVTSEVDEERGHLSTLLSAGGIASARLLCHRHTWEFILASVRSDPFFRVPERIGEVGEGLVEAYLSGPSLLAVLSTMRKLAGGACSADDPVTWALAASVYRRARLAVDEATRLQDEDDEDSDFTTIVLDDRPRRPAATS</sequence>
<accession>A0A3A9Z9U6</accession>
<comment type="caution">
    <text evidence="2">The sequence shown here is derived from an EMBL/GenBank/DDBJ whole genome shotgun (WGS) entry which is preliminary data.</text>
</comment>
<feature type="compositionally biased region" description="Low complexity" evidence="1">
    <location>
        <begin position="110"/>
        <end position="121"/>
    </location>
</feature>
<evidence type="ECO:0000256" key="1">
    <source>
        <dbReference type="SAM" id="MobiDB-lite"/>
    </source>
</evidence>
<feature type="region of interest" description="Disordered" evidence="1">
    <location>
        <begin position="243"/>
        <end position="268"/>
    </location>
</feature>
<evidence type="ECO:0000313" key="2">
    <source>
        <dbReference type="EMBL" id="RKN45050.1"/>
    </source>
</evidence>
<dbReference type="EMBL" id="RBAL01000003">
    <property type="protein sequence ID" value="RKN45050.1"/>
    <property type="molecule type" value="Genomic_DNA"/>
</dbReference>
<feature type="region of interest" description="Disordered" evidence="1">
    <location>
        <begin position="68"/>
        <end position="138"/>
    </location>
</feature>
<gene>
    <name evidence="2" type="ORF">D7294_08145</name>
</gene>
<proteinExistence type="predicted"/>
<organism evidence="2 3">
    <name type="scientific">Streptomyces hoynatensis</name>
    <dbReference type="NCBI Taxonomy" id="1141874"/>
    <lineage>
        <taxon>Bacteria</taxon>
        <taxon>Bacillati</taxon>
        <taxon>Actinomycetota</taxon>
        <taxon>Actinomycetes</taxon>
        <taxon>Kitasatosporales</taxon>
        <taxon>Streptomycetaceae</taxon>
        <taxon>Streptomyces</taxon>
    </lineage>
</organism>